<protein>
    <submittedName>
        <fullName evidence="5">Oxidoreductase</fullName>
    </submittedName>
</protein>
<dbReference type="InterPro" id="IPR028203">
    <property type="entry name" value="PSII_CF48-like_dom"/>
</dbReference>
<dbReference type="InterPro" id="IPR002860">
    <property type="entry name" value="BNR_rpt"/>
</dbReference>
<evidence type="ECO:0000259" key="4">
    <source>
        <dbReference type="Pfam" id="PF14870"/>
    </source>
</evidence>
<dbReference type="Proteomes" id="UP000315303">
    <property type="component" value="Unassembled WGS sequence"/>
</dbReference>
<evidence type="ECO:0000313" key="6">
    <source>
        <dbReference type="Proteomes" id="UP000315303"/>
    </source>
</evidence>
<keyword evidence="6" id="KW-1185">Reference proteome</keyword>
<keyword evidence="1" id="KW-0602">Photosynthesis</keyword>
<evidence type="ECO:0000256" key="3">
    <source>
        <dbReference type="SAM" id="SignalP"/>
    </source>
</evidence>
<feature type="chain" id="PRO_5021485074" evidence="3">
    <location>
        <begin position="27"/>
        <end position="368"/>
    </location>
</feature>
<dbReference type="Pfam" id="PF02012">
    <property type="entry name" value="BNR"/>
    <property type="match status" value="1"/>
</dbReference>
<evidence type="ECO:0000256" key="1">
    <source>
        <dbReference type="ARBA" id="ARBA00022531"/>
    </source>
</evidence>
<sequence>MQSIILRTFAKLTILLATSFADIAHACENTLDWQLTQLPKNASLRGSAMMGSSLWVSGSNNTVFVSQDGGKTWHDKSVNHSTITDFRDIALFDSQTAIVMGAGSGELSTLFKTIDGGNSWHAIYQTPHKQGFFDSIAFWDNQQGLLMGDPIDGYFVIKKTIDGGKTWQRINKQHLPALKEKEAAFAASGNTLITGKNGKAWFTTGGFSAWVYHSDDYGETWQRTAVPIHQTTQTSGGYALGKNSLNEIFVLGGDYLTRDGSYHNTAQLRNNTWQTTNTGNHGLRTAMTCQQTICISTGKLGSDISFDNGNNWQVLKRPSHSQKPINTIKSPTLSTTDQGFYTLASDNNTFLAAGAKGNIAVITLKANL</sequence>
<dbReference type="CDD" id="cd15482">
    <property type="entry name" value="Sialidase_non-viral"/>
    <property type="match status" value="1"/>
</dbReference>
<keyword evidence="2" id="KW-0604">Photosystem II</keyword>
<evidence type="ECO:0000256" key="2">
    <source>
        <dbReference type="ARBA" id="ARBA00023276"/>
    </source>
</evidence>
<comment type="caution">
    <text evidence="5">The sequence shown here is derived from an EMBL/GenBank/DDBJ whole genome shotgun (WGS) entry which is preliminary data.</text>
</comment>
<dbReference type="InterPro" id="IPR015943">
    <property type="entry name" value="WD40/YVTN_repeat-like_dom_sf"/>
</dbReference>
<dbReference type="OrthoDB" id="9813892at2"/>
<organism evidence="5 6">
    <name type="scientific">Litorilituus lipolyticus</name>
    <dbReference type="NCBI Taxonomy" id="2491017"/>
    <lineage>
        <taxon>Bacteria</taxon>
        <taxon>Pseudomonadati</taxon>
        <taxon>Pseudomonadota</taxon>
        <taxon>Gammaproteobacteria</taxon>
        <taxon>Alteromonadales</taxon>
        <taxon>Colwelliaceae</taxon>
        <taxon>Litorilituus</taxon>
    </lineage>
</organism>
<keyword evidence="3" id="KW-0732">Signal</keyword>
<dbReference type="Gene3D" id="2.130.10.10">
    <property type="entry name" value="YVTN repeat-like/Quinoprotein amine dehydrogenase"/>
    <property type="match status" value="2"/>
</dbReference>
<dbReference type="SUPFAM" id="SSF110296">
    <property type="entry name" value="Oligoxyloglucan reducing end-specific cellobiohydrolase"/>
    <property type="match status" value="1"/>
</dbReference>
<reference evidence="5 6" key="1">
    <citation type="submission" date="2019-01" db="EMBL/GenBank/DDBJ databases">
        <title>Litorilituus lipolytica sp. nov., isolated from intertidal sand of the Yellow Sea in China.</title>
        <authorList>
            <person name="Liu A."/>
        </authorList>
    </citation>
    <scope>NUCLEOTIDE SEQUENCE [LARGE SCALE GENOMIC DNA]</scope>
    <source>
        <strain evidence="5 6">RZ04</strain>
    </source>
</reference>
<feature type="signal peptide" evidence="3">
    <location>
        <begin position="1"/>
        <end position="26"/>
    </location>
</feature>
<evidence type="ECO:0000313" key="5">
    <source>
        <dbReference type="EMBL" id="TPH19273.1"/>
    </source>
</evidence>
<accession>A0A502LBC6</accession>
<dbReference type="Pfam" id="PF14870">
    <property type="entry name" value="PSII_BNR"/>
    <property type="match status" value="1"/>
</dbReference>
<dbReference type="PANTHER" id="PTHR47199:SF2">
    <property type="entry name" value="PHOTOSYSTEM II STABILITY_ASSEMBLY FACTOR HCF136, CHLOROPLASTIC"/>
    <property type="match status" value="1"/>
</dbReference>
<dbReference type="PANTHER" id="PTHR47199">
    <property type="entry name" value="PHOTOSYSTEM II STABILITY/ASSEMBLY FACTOR HCF136, CHLOROPLASTIC"/>
    <property type="match status" value="1"/>
</dbReference>
<dbReference type="RefSeq" id="WP_140600868.1">
    <property type="nucleotide sequence ID" value="NZ_SAWY01000001.1"/>
</dbReference>
<feature type="domain" description="Photosynthesis system II assembly factor Ycf48/Hcf136-like" evidence="4">
    <location>
        <begin position="52"/>
        <end position="102"/>
    </location>
</feature>
<proteinExistence type="predicted"/>
<dbReference type="EMBL" id="SAWY01000001">
    <property type="protein sequence ID" value="TPH19273.1"/>
    <property type="molecule type" value="Genomic_DNA"/>
</dbReference>
<gene>
    <name evidence="5" type="ORF">EPA86_00675</name>
</gene>
<name>A0A502LBC6_9GAMM</name>
<dbReference type="AlphaFoldDB" id="A0A502LBC6"/>
<dbReference type="GO" id="GO:0009523">
    <property type="term" value="C:photosystem II"/>
    <property type="evidence" value="ECO:0007669"/>
    <property type="project" value="UniProtKB-KW"/>
</dbReference>
<dbReference type="GO" id="GO:0015979">
    <property type="term" value="P:photosynthesis"/>
    <property type="evidence" value="ECO:0007669"/>
    <property type="project" value="UniProtKB-KW"/>
</dbReference>